<keyword evidence="3" id="KW-1185">Reference proteome</keyword>
<evidence type="ECO:0000313" key="3">
    <source>
        <dbReference type="Proteomes" id="UP001501371"/>
    </source>
</evidence>
<feature type="region of interest" description="Disordered" evidence="1">
    <location>
        <begin position="1"/>
        <end position="53"/>
    </location>
</feature>
<feature type="compositionally biased region" description="Low complexity" evidence="1">
    <location>
        <begin position="1"/>
        <end position="17"/>
    </location>
</feature>
<dbReference type="EMBL" id="BAAAKV010000018">
    <property type="protein sequence ID" value="GAA1166288.1"/>
    <property type="molecule type" value="Genomic_DNA"/>
</dbReference>
<sequence>MTQPLLGPQPLTGPAAAIHHTPFPGDPDDQPPEREPLALRAPATLLPHDGLSPGLLARAQHGWDTFMARTGPLPGEDEAVEHNRADEVTRR</sequence>
<evidence type="ECO:0000313" key="2">
    <source>
        <dbReference type="EMBL" id="GAA1166288.1"/>
    </source>
</evidence>
<name>A0ABN1UTZ2_9ACTN</name>
<feature type="compositionally biased region" description="Low complexity" evidence="1">
    <location>
        <begin position="38"/>
        <end position="47"/>
    </location>
</feature>
<protein>
    <submittedName>
        <fullName evidence="2">Uncharacterized protein</fullName>
    </submittedName>
</protein>
<reference evidence="2 3" key="1">
    <citation type="journal article" date="2019" name="Int. J. Syst. Evol. Microbiol.">
        <title>The Global Catalogue of Microorganisms (GCM) 10K type strain sequencing project: providing services to taxonomists for standard genome sequencing and annotation.</title>
        <authorList>
            <consortium name="The Broad Institute Genomics Platform"/>
            <consortium name="The Broad Institute Genome Sequencing Center for Infectious Disease"/>
            <person name="Wu L."/>
            <person name="Ma J."/>
        </authorList>
    </citation>
    <scope>NUCLEOTIDE SEQUENCE [LARGE SCALE GENOMIC DNA]</scope>
    <source>
        <strain evidence="2 3">JCM 12696</strain>
    </source>
</reference>
<gene>
    <name evidence="2" type="ORF">GCM10009654_23950</name>
</gene>
<feature type="region of interest" description="Disordered" evidence="1">
    <location>
        <begin position="66"/>
        <end position="91"/>
    </location>
</feature>
<evidence type="ECO:0000256" key="1">
    <source>
        <dbReference type="SAM" id="MobiDB-lite"/>
    </source>
</evidence>
<dbReference type="Proteomes" id="UP001501371">
    <property type="component" value="Unassembled WGS sequence"/>
</dbReference>
<proteinExistence type="predicted"/>
<organism evidence="2 3">
    <name type="scientific">Streptomyces hebeiensis</name>
    <dbReference type="NCBI Taxonomy" id="229486"/>
    <lineage>
        <taxon>Bacteria</taxon>
        <taxon>Bacillati</taxon>
        <taxon>Actinomycetota</taxon>
        <taxon>Actinomycetes</taxon>
        <taxon>Kitasatosporales</taxon>
        <taxon>Streptomycetaceae</taxon>
        <taxon>Streptomyces</taxon>
    </lineage>
</organism>
<feature type="compositionally biased region" description="Basic and acidic residues" evidence="1">
    <location>
        <begin position="80"/>
        <end position="91"/>
    </location>
</feature>
<accession>A0ABN1UTZ2</accession>
<comment type="caution">
    <text evidence="2">The sequence shown here is derived from an EMBL/GenBank/DDBJ whole genome shotgun (WGS) entry which is preliminary data.</text>
</comment>